<dbReference type="Pfam" id="PF04082">
    <property type="entry name" value="Fungal_trans"/>
    <property type="match status" value="1"/>
</dbReference>
<dbReference type="OrthoDB" id="5367584at2759"/>
<dbReference type="InterPro" id="IPR024312">
    <property type="entry name" value="TACC_fungi"/>
</dbReference>
<dbReference type="InterPro" id="IPR007219">
    <property type="entry name" value="XnlR_reg_dom"/>
</dbReference>
<dbReference type="InterPro" id="IPR036188">
    <property type="entry name" value="FAD/NAD-bd_sf"/>
</dbReference>
<keyword evidence="2" id="KW-0539">Nucleus</keyword>
<dbReference type="EMBL" id="NAJQ01000957">
    <property type="protein sequence ID" value="TKA63338.1"/>
    <property type="molecule type" value="Genomic_DNA"/>
</dbReference>
<evidence type="ECO:0000313" key="7">
    <source>
        <dbReference type="Proteomes" id="UP000309340"/>
    </source>
</evidence>
<dbReference type="Pfam" id="PF12709">
    <property type="entry name" value="Fungal_TACC"/>
    <property type="match status" value="1"/>
</dbReference>
<feature type="region of interest" description="Disordered" evidence="4">
    <location>
        <begin position="718"/>
        <end position="751"/>
    </location>
</feature>
<dbReference type="PANTHER" id="PTHR31001:SF85">
    <property type="entry name" value="ZN(II)2CYS6 TRANSCRIPTION FACTOR (EUROFUNG)"/>
    <property type="match status" value="1"/>
</dbReference>
<name>A0A4U0WLA0_9PEZI</name>
<feature type="compositionally biased region" description="Basic and acidic residues" evidence="4">
    <location>
        <begin position="139"/>
        <end position="148"/>
    </location>
</feature>
<dbReference type="InterPro" id="IPR013959">
    <property type="entry name" value="DASH_Dad4"/>
</dbReference>
<evidence type="ECO:0000259" key="5">
    <source>
        <dbReference type="Pfam" id="PF04082"/>
    </source>
</evidence>
<protein>
    <recommendedName>
        <fullName evidence="5">Xylanolytic transcriptional activator regulatory domain-containing protein</fullName>
    </recommendedName>
</protein>
<proteinExistence type="predicted"/>
<dbReference type="GO" id="GO:0008270">
    <property type="term" value="F:zinc ion binding"/>
    <property type="evidence" value="ECO:0007669"/>
    <property type="project" value="InterPro"/>
</dbReference>
<feature type="region of interest" description="Disordered" evidence="4">
    <location>
        <begin position="280"/>
        <end position="338"/>
    </location>
</feature>
<dbReference type="Gene3D" id="3.50.50.60">
    <property type="entry name" value="FAD/NAD(P)-binding domain"/>
    <property type="match status" value="1"/>
</dbReference>
<dbReference type="GO" id="GO:0008608">
    <property type="term" value="P:attachment of spindle microtubules to kinetochore"/>
    <property type="evidence" value="ECO:0007669"/>
    <property type="project" value="InterPro"/>
</dbReference>
<dbReference type="GO" id="GO:0003677">
    <property type="term" value="F:DNA binding"/>
    <property type="evidence" value="ECO:0007669"/>
    <property type="project" value="InterPro"/>
</dbReference>
<comment type="caution">
    <text evidence="6">The sequence shown here is derived from an EMBL/GenBank/DDBJ whole genome shotgun (WGS) entry which is preliminary data.</text>
</comment>
<evidence type="ECO:0000256" key="3">
    <source>
        <dbReference type="SAM" id="Coils"/>
    </source>
</evidence>
<feature type="domain" description="Xylanolytic transcriptional activator regulatory" evidence="5">
    <location>
        <begin position="924"/>
        <end position="985"/>
    </location>
</feature>
<accession>A0A4U0WLA0</accession>
<dbReference type="PANTHER" id="PTHR31001">
    <property type="entry name" value="UNCHARACTERIZED TRANSCRIPTIONAL REGULATORY PROTEIN"/>
    <property type="match status" value="1"/>
</dbReference>
<dbReference type="CDD" id="cd12148">
    <property type="entry name" value="fungal_TF_MHR"/>
    <property type="match status" value="1"/>
</dbReference>
<keyword evidence="3" id="KW-0175">Coiled coil</keyword>
<dbReference type="STRING" id="329884.A0A4U0WLA0"/>
<dbReference type="GO" id="GO:0072686">
    <property type="term" value="C:mitotic spindle"/>
    <property type="evidence" value="ECO:0007669"/>
    <property type="project" value="InterPro"/>
</dbReference>
<gene>
    <name evidence="6" type="ORF">B0A55_10770</name>
</gene>
<reference evidence="6 7" key="1">
    <citation type="submission" date="2017-03" db="EMBL/GenBank/DDBJ databases">
        <title>Genomes of endolithic fungi from Antarctica.</title>
        <authorList>
            <person name="Coleine C."/>
            <person name="Masonjones S."/>
            <person name="Stajich J.E."/>
        </authorList>
    </citation>
    <scope>NUCLEOTIDE SEQUENCE [LARGE SCALE GENOMIC DNA]</scope>
    <source>
        <strain evidence="6 7">CCFEE 5184</strain>
    </source>
</reference>
<evidence type="ECO:0000256" key="1">
    <source>
        <dbReference type="ARBA" id="ARBA00004123"/>
    </source>
</evidence>
<feature type="coiled-coil region" evidence="3">
    <location>
        <begin position="593"/>
        <end position="677"/>
    </location>
</feature>
<keyword evidence="7" id="KW-1185">Reference proteome</keyword>
<sequence length="1377" mass="152166">MESPHEHQQSLLLSRIITNVEKLNEAIVVLNRSLQEINVQNMNVELVAQMFKNYQSNVLFHLEVSINITSVMEPSMVDFDGPPSSPFVTEVETTSRRPSKQWQAAEGRSIIVDEENVQHASPSPAKDMVTFDDVAEDKENVPHDEPKATLKKVFASPQKPATPERVPVKLNTPEPQPAPQSERRDSIDLELMPPPPSIHKASPKKTPLKPSRSAANTPLPPSRGNSYERATPRAEQSKSAFQAGLDMRNSPIAPQDATSVDDTCFSTFSEVPNMTMFAKLGQSPAKRGDMLRTPGGKADATPRTTRKRSSPSRSPSPTPRRQRTPAAPNSDGTTSFLIDFTQQMDGVYTYRPSSPGKSATESNLLQYINNQRSPNKARQAYSTPSKPNNILHLLDFELPPAPTPRSVPTITVRELESLKSSYLSQISSLKATLSGREAEVDSLKKAVGDAERRVGEAQEAVREERGRREHVEQEKAEWEKRGKEVEQVLNSVKEEVMKSEAEKDEMARKVEDGERRVEDAEARAVRAEERFADALAARASNAGEGDASAVEDQVQRLVAAQIDAKIEAVSRELHSVYKEKHERKVGTLKKSYEARSERKCADLQARLAEMETRNDELMAAKNSTFSGPVPDSAAADAEFKAQLEEQKAALARLENEMRTSKQQQEQLMRELQQERIEKGDLVAAVDEMLTLQSENGGGAQGTTAALSVVEDFRKSISRPSGLRAPASGVASGQSRIGGLGAMSRSTSGGGKSRLLSNIERMGRTGGAGPVNEPGRKRLKRGYEEAAEPGEEATIATLLARSNHLWSAISAQAELGASPTAAAGGTTSTRRAIDPELGVGISGDSIYESSVSLGSKIAERAHNGHSTPRERQFIFSQPQPPRFLPQPAQPPADHVVQLWQTYLTNVDPILKIVHAPTLQQTVLSQVAGTLGLARDGSSLGLQPFEAEMRRRLWWALVYLDARTSELVGQDKDLLMQHHDVHLPANLNDTQLFPDMQRLPESRPAATEMTYVLLRATLASTLNAMPEDRGPVETWQRLRAASVPMSEKAGIVENLEHKFHEELLRFCDPTVPLQALVINAAQTFSTKMRLVGNIPFDRSATTAGSFDGYSENLFQLAIKMMQLQLDLFTDPSLRRWKWHWQRNFQWYALAELDKIGNDGKTPTLQEWLEPETQCMTLSYVDKHGGNKQLLWGLTYTESGARCTTESWHNTVSSDDVLQMMEKVPGWGEPMKALVRTMPEGSIVFWPLLWRDPNPCTHSKACRVLQVGDAADTFLPTSGNGATQAIEDAFTIAACLQNAGRDKIATAVRTHSLLRGDRVATAQLLGFYNAERFQETDMEAVGKDAKKVTAKIPKWIYTSDPEQYANDNYSKAAESLRERV</sequence>
<evidence type="ECO:0000256" key="2">
    <source>
        <dbReference type="ARBA" id="ARBA00023242"/>
    </source>
</evidence>
<feature type="region of interest" description="Disordered" evidence="4">
    <location>
        <begin position="139"/>
        <end position="259"/>
    </location>
</feature>
<dbReference type="Proteomes" id="UP000309340">
    <property type="component" value="Unassembled WGS sequence"/>
</dbReference>
<feature type="coiled-coil region" evidence="3">
    <location>
        <begin position="440"/>
        <end position="537"/>
    </location>
</feature>
<evidence type="ECO:0000256" key="4">
    <source>
        <dbReference type="SAM" id="MobiDB-lite"/>
    </source>
</evidence>
<dbReference type="Pfam" id="PF08650">
    <property type="entry name" value="DASH_Dad4"/>
    <property type="match status" value="1"/>
</dbReference>
<dbReference type="GO" id="GO:0006351">
    <property type="term" value="P:DNA-templated transcription"/>
    <property type="evidence" value="ECO:0007669"/>
    <property type="project" value="InterPro"/>
</dbReference>
<dbReference type="InterPro" id="IPR050613">
    <property type="entry name" value="Sec_Metabolite_Reg"/>
</dbReference>
<comment type="subcellular location">
    <subcellularLocation>
        <location evidence="1">Nucleus</location>
    </subcellularLocation>
</comment>
<dbReference type="SUPFAM" id="SSF51905">
    <property type="entry name" value="FAD/NAD(P)-binding domain"/>
    <property type="match status" value="1"/>
</dbReference>
<dbReference type="GO" id="GO:0042729">
    <property type="term" value="C:DASH complex"/>
    <property type="evidence" value="ECO:0007669"/>
    <property type="project" value="InterPro"/>
</dbReference>
<organism evidence="6 7">
    <name type="scientific">Friedmanniomyces simplex</name>
    <dbReference type="NCBI Taxonomy" id="329884"/>
    <lineage>
        <taxon>Eukaryota</taxon>
        <taxon>Fungi</taxon>
        <taxon>Dikarya</taxon>
        <taxon>Ascomycota</taxon>
        <taxon>Pezizomycotina</taxon>
        <taxon>Dothideomycetes</taxon>
        <taxon>Dothideomycetidae</taxon>
        <taxon>Mycosphaerellales</taxon>
        <taxon>Teratosphaeriaceae</taxon>
        <taxon>Friedmanniomyces</taxon>
    </lineage>
</organism>
<evidence type="ECO:0000313" key="6">
    <source>
        <dbReference type="EMBL" id="TKA63338.1"/>
    </source>
</evidence>